<proteinExistence type="predicted"/>
<accession>A0A024GCI6</accession>
<evidence type="ECO:0000313" key="1">
    <source>
        <dbReference type="EMBL" id="CCI44471.1"/>
    </source>
</evidence>
<comment type="caution">
    <text evidence="1">The sequence shown here is derived from an EMBL/GenBank/DDBJ whole genome shotgun (WGS) entry which is preliminary data.</text>
</comment>
<keyword evidence="2" id="KW-1185">Reference proteome</keyword>
<name>A0A024GCI6_9STRA</name>
<dbReference type="EMBL" id="CAIX01000071">
    <property type="protein sequence ID" value="CCI44471.1"/>
    <property type="molecule type" value="Genomic_DNA"/>
</dbReference>
<dbReference type="AlphaFoldDB" id="A0A024GCI6"/>
<reference evidence="1 2" key="1">
    <citation type="submission" date="2012-05" db="EMBL/GenBank/DDBJ databases">
        <title>Recombination and specialization in a pathogen metapopulation.</title>
        <authorList>
            <person name="Gardiner A."/>
            <person name="Kemen E."/>
            <person name="Schultz-Larsen T."/>
            <person name="MacLean D."/>
            <person name="Van Oosterhout C."/>
            <person name="Jones J.D.G."/>
        </authorList>
    </citation>
    <scope>NUCLEOTIDE SEQUENCE [LARGE SCALE GENOMIC DNA]</scope>
    <source>
        <strain evidence="1 2">Ac Nc2</strain>
    </source>
</reference>
<organism evidence="1 2">
    <name type="scientific">Albugo candida</name>
    <dbReference type="NCBI Taxonomy" id="65357"/>
    <lineage>
        <taxon>Eukaryota</taxon>
        <taxon>Sar</taxon>
        <taxon>Stramenopiles</taxon>
        <taxon>Oomycota</taxon>
        <taxon>Peronosporomycetes</taxon>
        <taxon>Albuginales</taxon>
        <taxon>Albuginaceae</taxon>
        <taxon>Albugo</taxon>
    </lineage>
</organism>
<dbReference type="InParanoid" id="A0A024GCI6"/>
<protein>
    <submittedName>
        <fullName evidence="1">Uncharacterized protein</fullName>
    </submittedName>
</protein>
<dbReference type="Proteomes" id="UP000053237">
    <property type="component" value="Unassembled WGS sequence"/>
</dbReference>
<gene>
    <name evidence="1" type="ORF">BN9_052800</name>
</gene>
<sequence length="121" mass="13952">MRRWLDRRSHQRRIVVGIASIRLYAFSSGQDTRLEINNDHSDLVLCLSMRLSKSSFNDVLDTFLVLRLIIALLADNHKQCLLFLAQSAVDDDSKSSRISSRQDTLQLRVLEEIKVENMHPS</sequence>
<evidence type="ECO:0000313" key="2">
    <source>
        <dbReference type="Proteomes" id="UP000053237"/>
    </source>
</evidence>